<keyword evidence="2" id="KW-1185">Reference proteome</keyword>
<dbReference type="Proteomes" id="UP000298652">
    <property type="component" value="Chromosome 6"/>
</dbReference>
<accession>A0A4U6UA98</accession>
<name>A0A4U6UA98_SETVI</name>
<sequence>MLMSWNLWKERNDRVFNCSQAKNVATLVQQNTTEGERWCAAGAKHLAALGWPGNPGTANMALLFSADV</sequence>
<organism evidence="1 2">
    <name type="scientific">Setaria viridis</name>
    <name type="common">Green bristlegrass</name>
    <name type="synonym">Setaria italica subsp. viridis</name>
    <dbReference type="NCBI Taxonomy" id="4556"/>
    <lineage>
        <taxon>Eukaryota</taxon>
        <taxon>Viridiplantae</taxon>
        <taxon>Streptophyta</taxon>
        <taxon>Embryophyta</taxon>
        <taxon>Tracheophyta</taxon>
        <taxon>Spermatophyta</taxon>
        <taxon>Magnoliopsida</taxon>
        <taxon>Liliopsida</taxon>
        <taxon>Poales</taxon>
        <taxon>Poaceae</taxon>
        <taxon>PACMAD clade</taxon>
        <taxon>Panicoideae</taxon>
        <taxon>Panicodae</taxon>
        <taxon>Paniceae</taxon>
        <taxon>Cenchrinae</taxon>
        <taxon>Setaria</taxon>
    </lineage>
</organism>
<dbReference type="EMBL" id="CM016557">
    <property type="protein sequence ID" value="TKW10399.1"/>
    <property type="molecule type" value="Genomic_DNA"/>
</dbReference>
<evidence type="ECO:0000313" key="1">
    <source>
        <dbReference type="EMBL" id="TKW10399.1"/>
    </source>
</evidence>
<dbReference type="Gramene" id="TKW10399">
    <property type="protein sequence ID" value="TKW10399"/>
    <property type="gene ID" value="SEVIR_6G161750v2"/>
</dbReference>
<gene>
    <name evidence="1" type="ORF">SEVIR_6G161750v2</name>
</gene>
<reference evidence="1" key="1">
    <citation type="submission" date="2019-03" db="EMBL/GenBank/DDBJ databases">
        <title>WGS assembly of Setaria viridis.</title>
        <authorList>
            <person name="Huang P."/>
            <person name="Jenkins J."/>
            <person name="Grimwood J."/>
            <person name="Barry K."/>
            <person name="Healey A."/>
            <person name="Mamidi S."/>
            <person name="Sreedasyam A."/>
            <person name="Shu S."/>
            <person name="Feldman M."/>
            <person name="Wu J."/>
            <person name="Yu Y."/>
            <person name="Chen C."/>
            <person name="Johnson J."/>
            <person name="Rokhsar D."/>
            <person name="Baxter I."/>
            <person name="Schmutz J."/>
            <person name="Brutnell T."/>
            <person name="Kellogg E."/>
        </authorList>
    </citation>
    <scope>NUCLEOTIDE SEQUENCE [LARGE SCALE GENOMIC DNA]</scope>
</reference>
<dbReference type="AlphaFoldDB" id="A0A4U6UA98"/>
<proteinExistence type="predicted"/>
<evidence type="ECO:0000313" key="2">
    <source>
        <dbReference type="Proteomes" id="UP000298652"/>
    </source>
</evidence>
<protein>
    <submittedName>
        <fullName evidence="1">Uncharacterized protein</fullName>
    </submittedName>
</protein>